<organism evidence="1 2">
    <name type="scientific">Dictyostelium discoideum</name>
    <name type="common">Social amoeba</name>
    <dbReference type="NCBI Taxonomy" id="44689"/>
    <lineage>
        <taxon>Eukaryota</taxon>
        <taxon>Amoebozoa</taxon>
        <taxon>Evosea</taxon>
        <taxon>Eumycetozoa</taxon>
        <taxon>Dictyostelia</taxon>
        <taxon>Dictyosteliales</taxon>
        <taxon>Dictyosteliaceae</taxon>
        <taxon>Dictyostelium</taxon>
    </lineage>
</organism>
<proteinExistence type="predicted"/>
<dbReference type="Proteomes" id="UP000002195">
    <property type="component" value="Unassembled WGS sequence"/>
</dbReference>
<dbReference type="GeneID" id="8622221"/>
<sequence length="40" mass="4528">MDGFEITNGVVDNGNNQIKCLVYSKILEIDNNFIIVNNKK</sequence>
<gene>
    <name evidence="1" type="ORF">DDB_G0279779</name>
</gene>
<reference evidence="1 2" key="1">
    <citation type="journal article" date="2005" name="Nature">
        <title>The genome of the social amoeba Dictyostelium discoideum.</title>
        <authorList>
            <consortium name="The Dictyostelium discoideum Sequencing Consortium"/>
            <person name="Eichinger L."/>
            <person name="Pachebat J.A."/>
            <person name="Glockner G."/>
            <person name="Rajandream M.A."/>
            <person name="Sucgang R."/>
            <person name="Berriman M."/>
            <person name="Song J."/>
            <person name="Olsen R."/>
            <person name="Szafranski K."/>
            <person name="Xu Q."/>
            <person name="Tunggal B."/>
            <person name="Kummerfeld S."/>
            <person name="Madera M."/>
            <person name="Konfortov B.A."/>
            <person name="Rivero F."/>
            <person name="Bankier A.T."/>
            <person name="Lehmann R."/>
            <person name="Hamlin N."/>
            <person name="Davies R."/>
            <person name="Gaudet P."/>
            <person name="Fey P."/>
            <person name="Pilcher K."/>
            <person name="Chen G."/>
            <person name="Saunders D."/>
            <person name="Sodergren E."/>
            <person name="Davis P."/>
            <person name="Kerhornou A."/>
            <person name="Nie X."/>
            <person name="Hall N."/>
            <person name="Anjard C."/>
            <person name="Hemphill L."/>
            <person name="Bason N."/>
            <person name="Farbrother P."/>
            <person name="Desany B."/>
            <person name="Just E."/>
            <person name="Morio T."/>
            <person name="Rost R."/>
            <person name="Churcher C."/>
            <person name="Cooper J."/>
            <person name="Haydock S."/>
            <person name="van Driessche N."/>
            <person name="Cronin A."/>
            <person name="Goodhead I."/>
            <person name="Muzny D."/>
            <person name="Mourier T."/>
            <person name="Pain A."/>
            <person name="Lu M."/>
            <person name="Harper D."/>
            <person name="Lindsay R."/>
            <person name="Hauser H."/>
            <person name="James K."/>
            <person name="Quiles M."/>
            <person name="Madan Babu M."/>
            <person name="Saito T."/>
            <person name="Buchrieser C."/>
            <person name="Wardroper A."/>
            <person name="Felder M."/>
            <person name="Thangavelu M."/>
            <person name="Johnson D."/>
            <person name="Knights A."/>
            <person name="Loulseged H."/>
            <person name="Mungall K."/>
            <person name="Oliver K."/>
            <person name="Price C."/>
            <person name="Quail M.A."/>
            <person name="Urushihara H."/>
            <person name="Hernandez J."/>
            <person name="Rabbinowitsch E."/>
            <person name="Steffen D."/>
            <person name="Sanders M."/>
            <person name="Ma J."/>
            <person name="Kohara Y."/>
            <person name="Sharp S."/>
            <person name="Simmonds M."/>
            <person name="Spiegler S."/>
            <person name="Tivey A."/>
            <person name="Sugano S."/>
            <person name="White B."/>
            <person name="Walker D."/>
            <person name="Woodward J."/>
            <person name="Winckler T."/>
            <person name="Tanaka Y."/>
            <person name="Shaulsky G."/>
            <person name="Schleicher M."/>
            <person name="Weinstock G."/>
            <person name="Rosenthal A."/>
            <person name="Cox E.C."/>
            <person name="Chisholm R.L."/>
            <person name="Gibbs R."/>
            <person name="Loomis W.F."/>
            <person name="Platzer M."/>
            <person name="Kay R.R."/>
            <person name="Williams J."/>
            <person name="Dear P.H."/>
            <person name="Noegel A.A."/>
            <person name="Barrell B."/>
            <person name="Kuspa A."/>
        </authorList>
    </citation>
    <scope>NUCLEOTIDE SEQUENCE [LARGE SCALE GENOMIC DNA]</scope>
    <source>
        <strain evidence="1 2">AX4</strain>
    </source>
</reference>
<dbReference type="RefSeq" id="XP_641547.1">
    <property type="nucleotide sequence ID" value="XM_636455.1"/>
</dbReference>
<dbReference type="AlphaFoldDB" id="Q54WB1"/>
<evidence type="ECO:0000313" key="2">
    <source>
        <dbReference type="Proteomes" id="UP000002195"/>
    </source>
</evidence>
<dbReference type="EMBL" id="AAFI02000032">
    <property type="protein sequence ID" value="EAL67569.1"/>
    <property type="molecule type" value="Genomic_DNA"/>
</dbReference>
<keyword evidence="2" id="KW-1185">Reference proteome</keyword>
<dbReference type="KEGG" id="ddi:DDB_G0279779"/>
<name>Q54WB1_DICDI</name>
<dbReference type="PaxDb" id="44689-DDB0206029"/>
<dbReference type="HOGENOM" id="CLU_3300455_0_0_1"/>
<evidence type="ECO:0000313" key="1">
    <source>
        <dbReference type="EMBL" id="EAL67569.1"/>
    </source>
</evidence>
<comment type="caution">
    <text evidence="1">The sequence shown here is derived from an EMBL/GenBank/DDBJ whole genome shotgun (WGS) entry which is preliminary data.</text>
</comment>
<protein>
    <submittedName>
        <fullName evidence="1">Uncharacterized protein</fullName>
    </submittedName>
</protein>
<accession>Q54WB1</accession>
<dbReference type="InParanoid" id="Q54WB1"/>